<reference evidence="2" key="1">
    <citation type="submission" date="2015-11" db="EMBL/GenBank/DDBJ databases">
        <title>De novo transcriptome assembly of four potential Pierce s Disease insect vectors from Arizona vineyards.</title>
        <authorList>
            <person name="Tassone E.E."/>
        </authorList>
    </citation>
    <scope>NUCLEOTIDE SEQUENCE</scope>
</reference>
<dbReference type="EMBL" id="GEBQ01018266">
    <property type="protein sequence ID" value="JAT21711.1"/>
    <property type="molecule type" value="Transcribed_RNA"/>
</dbReference>
<proteinExistence type="predicted"/>
<gene>
    <name evidence="2" type="ORF">g.53397</name>
</gene>
<feature type="region of interest" description="Disordered" evidence="1">
    <location>
        <begin position="19"/>
        <end position="105"/>
    </location>
</feature>
<feature type="non-terminal residue" evidence="2">
    <location>
        <position position="1"/>
    </location>
</feature>
<accession>A0A1B6LDE9</accession>
<dbReference type="AlphaFoldDB" id="A0A1B6LDE9"/>
<feature type="compositionally biased region" description="Polar residues" evidence="1">
    <location>
        <begin position="52"/>
        <end position="105"/>
    </location>
</feature>
<evidence type="ECO:0000313" key="2">
    <source>
        <dbReference type="EMBL" id="JAT21711.1"/>
    </source>
</evidence>
<sequence length="105" mass="11476">AEKLMKTLQSQLQPVTLPSVCPSDSVSQSYSSNNDKVGTNQINGKIPDHSNFPRTPNYLTTVTNRNTTPGISQTRSKKLNASVTNSSSRRKIFSTSGTSQTCRQK</sequence>
<name>A0A1B6LDE9_9HEMI</name>
<feature type="compositionally biased region" description="Low complexity" evidence="1">
    <location>
        <begin position="19"/>
        <end position="35"/>
    </location>
</feature>
<protein>
    <submittedName>
        <fullName evidence="2">Uncharacterized protein</fullName>
    </submittedName>
</protein>
<evidence type="ECO:0000256" key="1">
    <source>
        <dbReference type="SAM" id="MobiDB-lite"/>
    </source>
</evidence>
<organism evidence="2">
    <name type="scientific">Graphocephala atropunctata</name>
    <dbReference type="NCBI Taxonomy" id="36148"/>
    <lineage>
        <taxon>Eukaryota</taxon>
        <taxon>Metazoa</taxon>
        <taxon>Ecdysozoa</taxon>
        <taxon>Arthropoda</taxon>
        <taxon>Hexapoda</taxon>
        <taxon>Insecta</taxon>
        <taxon>Pterygota</taxon>
        <taxon>Neoptera</taxon>
        <taxon>Paraneoptera</taxon>
        <taxon>Hemiptera</taxon>
        <taxon>Auchenorrhyncha</taxon>
        <taxon>Membracoidea</taxon>
        <taxon>Cicadellidae</taxon>
        <taxon>Cicadellinae</taxon>
        <taxon>Cicadellini</taxon>
        <taxon>Graphocephala</taxon>
    </lineage>
</organism>
<feature type="non-terminal residue" evidence="2">
    <location>
        <position position="105"/>
    </location>
</feature>